<dbReference type="PANTHER" id="PTHR43214:SF43">
    <property type="entry name" value="TWO-COMPONENT RESPONSE REGULATOR"/>
    <property type="match status" value="1"/>
</dbReference>
<dbReference type="PROSITE" id="PS50043">
    <property type="entry name" value="HTH_LUXR_2"/>
    <property type="match status" value="1"/>
</dbReference>
<dbReference type="PROSITE" id="PS50110">
    <property type="entry name" value="RESPONSE_REGULATORY"/>
    <property type="match status" value="1"/>
</dbReference>
<dbReference type="InterPro" id="IPR016032">
    <property type="entry name" value="Sig_transdc_resp-reg_C-effctor"/>
</dbReference>
<reference evidence="8" key="1">
    <citation type="journal article" date="2019" name="Int. J. Syst. Evol. Microbiol.">
        <title>The Global Catalogue of Microorganisms (GCM) 10K type strain sequencing project: providing services to taxonomists for standard genome sequencing and annotation.</title>
        <authorList>
            <consortium name="The Broad Institute Genomics Platform"/>
            <consortium name="The Broad Institute Genome Sequencing Center for Infectious Disease"/>
            <person name="Wu L."/>
            <person name="Ma J."/>
        </authorList>
    </citation>
    <scope>NUCLEOTIDE SEQUENCE [LARGE SCALE GENOMIC DNA]</scope>
    <source>
        <strain evidence="8">CCUG 49560</strain>
    </source>
</reference>
<evidence type="ECO:0000256" key="2">
    <source>
        <dbReference type="ARBA" id="ARBA00023125"/>
    </source>
</evidence>
<name>A0ABV9E5M0_9ACTN</name>
<accession>A0ABV9E5M0</accession>
<evidence type="ECO:0000313" key="8">
    <source>
        <dbReference type="Proteomes" id="UP001595891"/>
    </source>
</evidence>
<dbReference type="InterPro" id="IPR039420">
    <property type="entry name" value="WalR-like"/>
</dbReference>
<feature type="compositionally biased region" description="Low complexity" evidence="4">
    <location>
        <begin position="157"/>
        <end position="180"/>
    </location>
</feature>
<dbReference type="PRINTS" id="PR00038">
    <property type="entry name" value="HTHLUXR"/>
</dbReference>
<evidence type="ECO:0000256" key="3">
    <source>
        <dbReference type="PROSITE-ProRule" id="PRU00169"/>
    </source>
</evidence>
<dbReference type="RefSeq" id="WP_262847451.1">
    <property type="nucleotide sequence ID" value="NZ_JANZYP010000063.1"/>
</dbReference>
<dbReference type="InterPro" id="IPR058245">
    <property type="entry name" value="NreC/VraR/RcsB-like_REC"/>
</dbReference>
<protein>
    <submittedName>
        <fullName evidence="7">Response regulator</fullName>
    </submittedName>
</protein>
<dbReference type="PANTHER" id="PTHR43214">
    <property type="entry name" value="TWO-COMPONENT RESPONSE REGULATOR"/>
    <property type="match status" value="1"/>
</dbReference>
<keyword evidence="1 3" id="KW-0597">Phosphoprotein</keyword>
<keyword evidence="2" id="KW-0238">DNA-binding</keyword>
<feature type="modified residue" description="4-aspartylphosphate" evidence="3">
    <location>
        <position position="59"/>
    </location>
</feature>
<feature type="domain" description="HTH luxR-type" evidence="5">
    <location>
        <begin position="191"/>
        <end position="256"/>
    </location>
</feature>
<dbReference type="PROSITE" id="PS00622">
    <property type="entry name" value="HTH_LUXR_1"/>
    <property type="match status" value="1"/>
</dbReference>
<dbReference type="Pfam" id="PF00072">
    <property type="entry name" value="Response_reg"/>
    <property type="match status" value="1"/>
</dbReference>
<evidence type="ECO:0000256" key="4">
    <source>
        <dbReference type="SAM" id="MobiDB-lite"/>
    </source>
</evidence>
<feature type="domain" description="Response regulatory" evidence="6">
    <location>
        <begin position="8"/>
        <end position="124"/>
    </location>
</feature>
<gene>
    <name evidence="7" type="ORF">ACFO8L_01800</name>
</gene>
<dbReference type="CDD" id="cd17535">
    <property type="entry name" value="REC_NarL-like"/>
    <property type="match status" value="1"/>
</dbReference>
<dbReference type="EMBL" id="JBHSFN010000001">
    <property type="protein sequence ID" value="MFC4584790.1"/>
    <property type="molecule type" value="Genomic_DNA"/>
</dbReference>
<evidence type="ECO:0000256" key="1">
    <source>
        <dbReference type="ARBA" id="ARBA00022553"/>
    </source>
</evidence>
<evidence type="ECO:0000259" key="6">
    <source>
        <dbReference type="PROSITE" id="PS50110"/>
    </source>
</evidence>
<keyword evidence="8" id="KW-1185">Reference proteome</keyword>
<dbReference type="InterPro" id="IPR001789">
    <property type="entry name" value="Sig_transdc_resp-reg_receiver"/>
</dbReference>
<dbReference type="SMART" id="SM00448">
    <property type="entry name" value="REC"/>
    <property type="match status" value="1"/>
</dbReference>
<dbReference type="InterPro" id="IPR011006">
    <property type="entry name" value="CheY-like_superfamily"/>
</dbReference>
<evidence type="ECO:0000313" key="7">
    <source>
        <dbReference type="EMBL" id="MFC4584790.1"/>
    </source>
</evidence>
<dbReference type="Pfam" id="PF00196">
    <property type="entry name" value="GerE"/>
    <property type="match status" value="1"/>
</dbReference>
<sequence length="258" mass="27120">MSGEPVVRVLVVDDQRLIRESIASLLDIEDGISVAGVAANGREAVEQAEALAPDVILMDVRMPELDGVQAVAILSHRVPACRVVMLTTFDDEEYVVRALRSGAAGYLLKDLPARDLARAVRLAHAGVTQLDSAATARLAEALTRATATPPAAPPSVPSAAGTRPADVSPAAPSAARVSRVGPTDGASPPGVPQVSDALTSREIDVLRLVALGWTNREIASRLYVSEGTVKNHISRILTRLGLRDRTQAAVHAHDHGLL</sequence>
<proteinExistence type="predicted"/>
<dbReference type="SUPFAM" id="SSF46894">
    <property type="entry name" value="C-terminal effector domain of the bipartite response regulators"/>
    <property type="match status" value="1"/>
</dbReference>
<dbReference type="SUPFAM" id="SSF52172">
    <property type="entry name" value="CheY-like"/>
    <property type="match status" value="1"/>
</dbReference>
<dbReference type="CDD" id="cd06170">
    <property type="entry name" value="LuxR_C_like"/>
    <property type="match status" value="1"/>
</dbReference>
<dbReference type="Gene3D" id="3.40.50.2300">
    <property type="match status" value="1"/>
</dbReference>
<evidence type="ECO:0000259" key="5">
    <source>
        <dbReference type="PROSITE" id="PS50043"/>
    </source>
</evidence>
<organism evidence="7 8">
    <name type="scientific">Sphaerisporangium corydalis</name>
    <dbReference type="NCBI Taxonomy" id="1441875"/>
    <lineage>
        <taxon>Bacteria</taxon>
        <taxon>Bacillati</taxon>
        <taxon>Actinomycetota</taxon>
        <taxon>Actinomycetes</taxon>
        <taxon>Streptosporangiales</taxon>
        <taxon>Streptosporangiaceae</taxon>
        <taxon>Sphaerisporangium</taxon>
    </lineage>
</organism>
<dbReference type="SMART" id="SM00421">
    <property type="entry name" value="HTH_LUXR"/>
    <property type="match status" value="1"/>
</dbReference>
<dbReference type="Proteomes" id="UP001595891">
    <property type="component" value="Unassembled WGS sequence"/>
</dbReference>
<dbReference type="InterPro" id="IPR000792">
    <property type="entry name" value="Tscrpt_reg_LuxR_C"/>
</dbReference>
<comment type="caution">
    <text evidence="7">The sequence shown here is derived from an EMBL/GenBank/DDBJ whole genome shotgun (WGS) entry which is preliminary data.</text>
</comment>
<feature type="region of interest" description="Disordered" evidence="4">
    <location>
        <begin position="144"/>
        <end position="195"/>
    </location>
</feature>